<evidence type="ECO:0000313" key="1">
    <source>
        <dbReference type="EMBL" id="MEJ8635796.1"/>
    </source>
</evidence>
<dbReference type="Proteomes" id="UP001377168">
    <property type="component" value="Unassembled WGS sequence"/>
</dbReference>
<proteinExistence type="predicted"/>
<name>A0ACC6PWL8_9ACTN</name>
<comment type="caution">
    <text evidence="1">The sequence shown here is derived from an EMBL/GenBank/DDBJ whole genome shotgun (WGS) entry which is preliminary data.</text>
</comment>
<protein>
    <submittedName>
        <fullName evidence="1">Aminoglycoside phosphotransferase family protein</fullName>
    </submittedName>
</protein>
<reference evidence="1" key="1">
    <citation type="submission" date="2024-03" db="EMBL/GenBank/DDBJ databases">
        <title>Novel Streptomyces species of biotechnological and ecological value are a feature of Machair soil.</title>
        <authorList>
            <person name="Prole J.R."/>
            <person name="Goodfellow M."/>
            <person name="Allenby N."/>
            <person name="Ward A.C."/>
        </authorList>
    </citation>
    <scope>NUCLEOTIDE SEQUENCE</scope>
    <source>
        <strain evidence="1">MS2.AVA.5</strain>
    </source>
</reference>
<organism evidence="1 2">
    <name type="scientific">Streptomyces achmelvichensis</name>
    <dbReference type="NCBI Taxonomy" id="3134111"/>
    <lineage>
        <taxon>Bacteria</taxon>
        <taxon>Bacillati</taxon>
        <taxon>Actinomycetota</taxon>
        <taxon>Actinomycetes</taxon>
        <taxon>Kitasatosporales</taxon>
        <taxon>Streptomycetaceae</taxon>
        <taxon>Streptomyces</taxon>
    </lineage>
</organism>
<gene>
    <name evidence="1" type="ORF">WKI67_20680</name>
</gene>
<keyword evidence="2" id="KW-1185">Reference proteome</keyword>
<accession>A0ACC6PWL8</accession>
<dbReference type="EMBL" id="JBBKAJ010000022">
    <property type="protein sequence ID" value="MEJ8635796.1"/>
    <property type="molecule type" value="Genomic_DNA"/>
</dbReference>
<evidence type="ECO:0000313" key="2">
    <source>
        <dbReference type="Proteomes" id="UP001377168"/>
    </source>
</evidence>
<sequence>MIEVPEELAAKQFMYAGEAGRAFIAVLPERAADFLARWELTRSGPAMHGWCALVLPVVRRDGSQAVLKLQALDEESVGEPAALRVWDGAGAVRLLDHDPGTGTMLLERLGGAARAGDAAGSWVHLSAVEDAREAVRVLAELLVRLTSVVAPPGLRRLGDIAERMLADVPEALGTLGDEGERRLLADCAAAVREVVGEPGDRLLHWDLHYDNIMAGVREPWLAIDPKPLAGDPGFDLMPALDNRFDPAETLWRFDLLTETLGLDRERAKAWTLGRVLQNSLWDLEDGEGGLQESQMSIARALLAR</sequence>